<keyword evidence="2" id="KW-0597">Phosphoprotein</keyword>
<feature type="region of interest" description="Disordered" evidence="4">
    <location>
        <begin position="722"/>
        <end position="784"/>
    </location>
</feature>
<protein>
    <submittedName>
        <fullName evidence="6">SPHK1 interactor, AKAP domain containing</fullName>
    </submittedName>
</protein>
<feature type="region of interest" description="Disordered" evidence="4">
    <location>
        <begin position="1304"/>
        <end position="1328"/>
    </location>
</feature>
<name>A0A8C3U818_CATUS</name>
<evidence type="ECO:0000259" key="5">
    <source>
        <dbReference type="Pfam" id="PF05716"/>
    </source>
</evidence>
<feature type="compositionally biased region" description="Basic and acidic residues" evidence="4">
    <location>
        <begin position="287"/>
        <end position="301"/>
    </location>
</feature>
<dbReference type="GO" id="GO:0005739">
    <property type="term" value="C:mitochondrion"/>
    <property type="evidence" value="ECO:0007669"/>
    <property type="project" value="TreeGrafter"/>
</dbReference>
<gene>
    <name evidence="6" type="primary">SPHKAP</name>
</gene>
<organism evidence="6 7">
    <name type="scientific">Catharus ustulatus</name>
    <name type="common">Russet-backed thrush</name>
    <name type="synonym">Hylocichla ustulatus</name>
    <dbReference type="NCBI Taxonomy" id="91951"/>
    <lineage>
        <taxon>Eukaryota</taxon>
        <taxon>Metazoa</taxon>
        <taxon>Chordata</taxon>
        <taxon>Craniata</taxon>
        <taxon>Vertebrata</taxon>
        <taxon>Euteleostomi</taxon>
        <taxon>Archelosauria</taxon>
        <taxon>Archosauria</taxon>
        <taxon>Dinosauria</taxon>
        <taxon>Saurischia</taxon>
        <taxon>Theropoda</taxon>
        <taxon>Coelurosauria</taxon>
        <taxon>Aves</taxon>
        <taxon>Neognathae</taxon>
        <taxon>Neoaves</taxon>
        <taxon>Telluraves</taxon>
        <taxon>Australaves</taxon>
        <taxon>Passeriformes</taxon>
        <taxon>Turdidae</taxon>
        <taxon>Catharus</taxon>
    </lineage>
</organism>
<evidence type="ECO:0000313" key="6">
    <source>
        <dbReference type="Ensembl" id="ENSCUSP00005011734.1"/>
    </source>
</evidence>
<feature type="region of interest" description="Disordered" evidence="4">
    <location>
        <begin position="159"/>
        <end position="183"/>
    </location>
</feature>
<evidence type="ECO:0000256" key="3">
    <source>
        <dbReference type="SAM" id="Coils"/>
    </source>
</evidence>
<evidence type="ECO:0000256" key="4">
    <source>
        <dbReference type="SAM" id="MobiDB-lite"/>
    </source>
</evidence>
<feature type="compositionally biased region" description="Basic and acidic residues" evidence="4">
    <location>
        <begin position="1358"/>
        <end position="1369"/>
    </location>
</feature>
<proteinExistence type="inferred from homology"/>
<feature type="region of interest" description="Disordered" evidence="4">
    <location>
        <begin position="1357"/>
        <end position="1436"/>
    </location>
</feature>
<reference evidence="6" key="3">
    <citation type="submission" date="2025-09" db="UniProtKB">
        <authorList>
            <consortium name="Ensembl"/>
        </authorList>
    </citation>
    <scope>IDENTIFICATION</scope>
</reference>
<feature type="domain" description="A-kinase anchor 110kDa C-terminal" evidence="5">
    <location>
        <begin position="1479"/>
        <end position="1554"/>
    </location>
</feature>
<evidence type="ECO:0000256" key="1">
    <source>
        <dbReference type="ARBA" id="ARBA00005764"/>
    </source>
</evidence>
<keyword evidence="7" id="KW-1185">Reference proteome</keyword>
<feature type="coiled-coil region" evidence="3">
    <location>
        <begin position="1437"/>
        <end position="1464"/>
    </location>
</feature>
<dbReference type="Ensembl" id="ENSCUST00005012218.1">
    <property type="protein sequence ID" value="ENSCUSP00005011734.1"/>
    <property type="gene ID" value="ENSCUSG00005007536.1"/>
</dbReference>
<feature type="region of interest" description="Disordered" evidence="4">
    <location>
        <begin position="272"/>
        <end position="310"/>
    </location>
</feature>
<evidence type="ECO:0000256" key="2">
    <source>
        <dbReference type="ARBA" id="ARBA00022553"/>
    </source>
</evidence>
<sequence>QNQRTPCQIGFLEDKSESNCASVCFVNLDANRDDCSDERVKQKLISVSPNLPKLISSMNVQPPKENEIVLLSGLTSGSLQADYEVPQCPWLADVCLVQCARGDRRNSASCIIFEINKFLIGLELVQERQLQIETRVLKPEDDTNCSVSSIEEDFLTASEHLEDDNEADEYKTGKSRGTEHNSAVGHTAKQLPFILEGSCINKDNAAPQVSETVNVVSEDGISQPKDKSDKEILWQKELAGKDTSSFSATNLTGGVENSALMLEDVSVTKMAKEELEPQGDPTTRRCSKTDGGDHASVRKTDPPSQNEQATTGQYATNLAESVLQDAFIRLSQSRPSFSEEAAVSISVGSPCKTEDGSASRSWNELPKIVIVQSPDSSENVPDWPGAAFPSLSHWAEAESSAEVSDDFEEEHSDGHDQSALEVALACAATVIGTISSPQAAEKFRRDQEAPDSRSGVVANEEVHAASSQLPDDSAGTEYSFPSALCGMTQVASAVAICGLGETKEEKYPATSSGLLSAAQASAAITLHCSLAVGSSMDKLNESIAEALLKEASVILTKPNTYKNVGHFMECINGKIIETAARPRIPHADGVIRDELAQNLSNIILRHSMEEVRKKRQLQAHSENGSSTQDIFTETANELLFNVIYFTCKKMNDIRQVEECSPLFYEGTKAEKVTRAEGWPTLVAACETSHSPLDPSAAKPFGTSYSTSTSKDLEKVTSTCESNIKDVNSNEGSTLNSEPSGDTGHYTLGAKTSPKKRYLKRTARDCYKSPNQSNNQQKKDYRSFSDRENTFANSECRHGVQEQLSSSATINTENQAKIKCDSVLNNDIQLSLSLLGNHVLLPSQPALQVKNSRDKYCITDFAEELAETVVSMATEIAAICLENSNGKQPWFCAWKRGSEYLVTQSLSCRTMKRKKETHTNGSVVRKHRAPRLSEIKRKTDEHPELKEKLMNRVVDESINLEDTPDSVNLFANEVAAKIMNLTELSMVDSIWQGPNHPRNRLHCERWSRAKASSCESIPEEDSDSKASFNTLGLMNSFGHSLSQTSSVSKQSSCESITDEFSRFMVNQMENEGRGFDLLLDYYAGKNANNILTSALQQVAKKNGHLNVRPSCPSKQSSTESITEEFYRYMLREIEKENKDNPSSSRNSKDWCGSLLAPSLRSPFCFRQSSMPDSRSSGSRLTVNVPIKANSLDGFAHHRQDSLSVQPVSTVASAGLCKSDSCLYQRGKTDQITDMLIHETWASSIESLMRKNKIIADEAEATEADQFYSDSPPHVEQYAKRLAANIVESGKSLIVVQQDSFDCTSREHVLESKRPQSTTQIQPKPKMEEVNLDEKKELVKSSGSLPAGQLREVPLIQIETDQRDEPDKDSESASCGPSGKGHQSKENTSPQSRSDAEVIGDTKAAEEFPAHLSSSEESTGSWSQLANDEDNPDDTSSYLQLSERSLSELVEEKVFLKEQTENTEESTSELSVGTANCQKDLLVINFDLEPECPDVELRATLQWIAASELGIPTIYFKKSQENRIEKFLDVVQLVQRKSWKVGDIFQAVVQYCKLSEEGRENTPSLFDWLLELG</sequence>
<reference evidence="6" key="1">
    <citation type="submission" date="2020-10" db="EMBL/GenBank/DDBJ databases">
        <title>Catharus ustulatus (Swainson's thrush) genome, bCatUst1, primary haplotype v2.</title>
        <authorList>
            <person name="Delmore K."/>
            <person name="Vafadar M."/>
            <person name="Formenti G."/>
            <person name="Chow W."/>
            <person name="Pelan S."/>
            <person name="Howe K."/>
            <person name="Rhie A."/>
            <person name="Mountcastle J."/>
            <person name="Haase B."/>
            <person name="Fedrigo O."/>
            <person name="Jarvis E.D."/>
        </authorList>
    </citation>
    <scope>NUCLEOTIDE SEQUENCE [LARGE SCALE GENOMIC DNA]</scope>
</reference>
<dbReference type="GO" id="GO:0051018">
    <property type="term" value="F:protein kinase A binding"/>
    <property type="evidence" value="ECO:0007669"/>
    <property type="project" value="TreeGrafter"/>
</dbReference>
<feature type="compositionally biased region" description="Basic and acidic residues" evidence="4">
    <location>
        <begin position="441"/>
        <end position="451"/>
    </location>
</feature>
<dbReference type="Pfam" id="PF05716">
    <property type="entry name" value="AKAP_110"/>
    <property type="match status" value="1"/>
</dbReference>
<reference evidence="6" key="2">
    <citation type="submission" date="2025-08" db="UniProtKB">
        <authorList>
            <consortium name="Ensembl"/>
        </authorList>
    </citation>
    <scope>IDENTIFICATION</scope>
</reference>
<keyword evidence="3" id="KW-0175">Coiled coil</keyword>
<dbReference type="InterPro" id="IPR008382">
    <property type="entry name" value="SPHK1-interactor_AKAP_110"/>
</dbReference>
<feature type="region of interest" description="Disordered" evidence="4">
    <location>
        <begin position="395"/>
        <end position="415"/>
    </location>
</feature>
<evidence type="ECO:0000313" key="7">
    <source>
        <dbReference type="Proteomes" id="UP000694563"/>
    </source>
</evidence>
<feature type="compositionally biased region" description="Polar residues" evidence="4">
    <location>
        <begin position="722"/>
        <end position="739"/>
    </location>
</feature>
<accession>A0A8C3U818</accession>
<comment type="similarity">
    <text evidence="1">Belongs to the AKAP110 family.</text>
</comment>
<dbReference type="PANTHER" id="PTHR10226">
    <property type="entry name" value="A KINASE ANCHOR PROTEIN"/>
    <property type="match status" value="1"/>
</dbReference>
<feature type="compositionally biased region" description="Low complexity" evidence="4">
    <location>
        <begin position="1411"/>
        <end position="1421"/>
    </location>
</feature>
<dbReference type="Proteomes" id="UP000694563">
    <property type="component" value="Chromosome 10"/>
</dbReference>
<dbReference type="PANTHER" id="PTHR10226:SF7">
    <property type="entry name" value="A-KINASE ANCHOR PROTEIN SPHKAP"/>
    <property type="match status" value="1"/>
</dbReference>
<feature type="compositionally biased region" description="Basic and acidic residues" evidence="4">
    <location>
        <begin position="168"/>
        <end position="179"/>
    </location>
</feature>
<feature type="region of interest" description="Disordered" evidence="4">
    <location>
        <begin position="439"/>
        <end position="474"/>
    </location>
</feature>
<dbReference type="InterPro" id="IPR018292">
    <property type="entry name" value="AKAP_110_C"/>
</dbReference>